<keyword evidence="7" id="KW-0695">RNA-directed DNA polymerase</keyword>
<feature type="compositionally biased region" description="Low complexity" evidence="9">
    <location>
        <begin position="1525"/>
        <end position="1534"/>
    </location>
</feature>
<feature type="compositionally biased region" description="Basic and acidic residues" evidence="9">
    <location>
        <begin position="1174"/>
        <end position="1187"/>
    </location>
</feature>
<dbReference type="Gene3D" id="4.10.60.10">
    <property type="entry name" value="Zinc finger, CCHC-type"/>
    <property type="match status" value="1"/>
</dbReference>
<dbReference type="InterPro" id="IPR012337">
    <property type="entry name" value="RNaseH-like_sf"/>
</dbReference>
<dbReference type="Proteomes" id="UP001231189">
    <property type="component" value="Unassembled WGS sequence"/>
</dbReference>
<dbReference type="SUPFAM" id="SSF53098">
    <property type="entry name" value="Ribonuclease H-like"/>
    <property type="match status" value="1"/>
</dbReference>
<reference evidence="13" key="1">
    <citation type="submission" date="2023-07" db="EMBL/GenBank/DDBJ databases">
        <title>A chromosome-level genome assembly of Lolium multiflorum.</title>
        <authorList>
            <person name="Chen Y."/>
            <person name="Copetti D."/>
            <person name="Kolliker R."/>
            <person name="Studer B."/>
        </authorList>
    </citation>
    <scope>NUCLEOTIDE SEQUENCE</scope>
    <source>
        <strain evidence="13">02402/16</strain>
        <tissue evidence="13">Leaf</tissue>
    </source>
</reference>
<feature type="domain" description="Integrase catalytic" evidence="12">
    <location>
        <begin position="2179"/>
        <end position="2339"/>
    </location>
</feature>
<feature type="region of interest" description="Disordered" evidence="9">
    <location>
        <begin position="1174"/>
        <end position="1231"/>
    </location>
</feature>
<dbReference type="InterPro" id="IPR041588">
    <property type="entry name" value="Integrase_H2C2"/>
</dbReference>
<feature type="region of interest" description="Disordered" evidence="9">
    <location>
        <begin position="781"/>
        <end position="804"/>
    </location>
</feature>
<organism evidence="13 14">
    <name type="scientific">Lolium multiflorum</name>
    <name type="common">Italian ryegrass</name>
    <name type="synonym">Lolium perenne subsp. multiflorum</name>
    <dbReference type="NCBI Taxonomy" id="4521"/>
    <lineage>
        <taxon>Eukaryota</taxon>
        <taxon>Viridiplantae</taxon>
        <taxon>Streptophyta</taxon>
        <taxon>Embryophyta</taxon>
        <taxon>Tracheophyta</taxon>
        <taxon>Spermatophyta</taxon>
        <taxon>Magnoliopsida</taxon>
        <taxon>Liliopsida</taxon>
        <taxon>Poales</taxon>
        <taxon>Poaceae</taxon>
        <taxon>BOP clade</taxon>
        <taxon>Pooideae</taxon>
        <taxon>Poodae</taxon>
        <taxon>Poeae</taxon>
        <taxon>Poeae Chloroplast Group 2 (Poeae type)</taxon>
        <taxon>Loliodinae</taxon>
        <taxon>Loliinae</taxon>
        <taxon>Lolium</taxon>
    </lineage>
</organism>
<gene>
    <name evidence="13" type="ORF">QYE76_066650</name>
</gene>
<keyword evidence="8" id="KW-0479">Metal-binding</keyword>
<dbReference type="InterPro" id="IPR005162">
    <property type="entry name" value="Retrotrans_gag_dom"/>
</dbReference>
<feature type="region of interest" description="Disordered" evidence="9">
    <location>
        <begin position="1"/>
        <end position="130"/>
    </location>
</feature>
<dbReference type="FunFam" id="3.30.70.270:FF:000020">
    <property type="entry name" value="Transposon Tf2-6 polyprotein-like Protein"/>
    <property type="match status" value="1"/>
</dbReference>
<feature type="domain" description="CCHC-type" evidence="10">
    <location>
        <begin position="1541"/>
        <end position="1556"/>
    </location>
</feature>
<evidence type="ECO:0000256" key="7">
    <source>
        <dbReference type="ARBA" id="ARBA00022918"/>
    </source>
</evidence>
<dbReference type="InterPro" id="IPR001584">
    <property type="entry name" value="Integrase_cat-core"/>
</dbReference>
<dbReference type="FunFam" id="3.10.10.10:FF:000007">
    <property type="entry name" value="Retrovirus-related Pol polyprotein from transposon 17.6-like Protein"/>
    <property type="match status" value="1"/>
</dbReference>
<dbReference type="PANTHER" id="PTHR35046">
    <property type="entry name" value="ZINC KNUCKLE (CCHC-TYPE) FAMILY PROTEIN"/>
    <property type="match status" value="1"/>
</dbReference>
<evidence type="ECO:0008006" key="15">
    <source>
        <dbReference type="Google" id="ProtNLM"/>
    </source>
</evidence>
<evidence type="ECO:0000256" key="6">
    <source>
        <dbReference type="ARBA" id="ARBA00022801"/>
    </source>
</evidence>
<proteinExistence type="predicted"/>
<keyword evidence="6" id="KW-0378">Hydrolase</keyword>
<sequence length="2607" mass="291174">MASEEQLEEHYNRHFFRTEEDAEAAGVGGDEDHEMEDDAGGSGDEPSGNEASDAAGGSTYAPSGDEATGAAGGGGETSGDDPSGAAGSSGTGTSGSKRPRKARRQNTVGTGRDTVKEVDPASGLPKEPKDVAKGYGNQLACILREVVNLNETDLRAESKAPLRAQLIARLHSRYKFLGDYASTDQTNNIVNSQALLKFTKHLSSYKYMVRKLIAEGKGFEEVHSAFPHVSQADFDAFVANEELQATKNRKLWGKEMRELNIGNHNLGSRGYEGKEPYWAKEDEAYVNAGIENPWLKYKDPLERRFIRSRYHKKKLTGELVTDPKVVTDIIWFTNDKKVLALEKKLEEERQKLSQCDEGSSSQASTGRVAWDKPLVRALNIVNEHSPTRRPHRGRVAGAGTGYKHGHYGLSSAADKNARSERKQREAEEMRESILAQVQAGLVPQLKATLVPEVKAEVAASVQADFNALHAWYEGGKQGPPPKMQVVSFDGSNSMAPPSAGNDNVIMETPPAAGNVAGARDSPSMPGSSPSVTCTPAAACAGPSTLAELNTLTALSTPCTFLMRVNGELKDVARGSILRPLDKKWHTRDMEDDVYRVEVDRALPGYEDLFPPNQPHGADDEDPLNLASLKGWVLLWPKTLIRINTYSGSTASKDKHLAAPQVSVPPRQPAAPVVSAPPQQPAAPVVSAPPQQPAAPVVSAPPQQPTAPEAEEYEREDFQWDIPTSSQVVHEDALAPKYGCSKKLFDSQETAEEENPEEVAAVAVKKMLSPNTLRATVTAVGDGPVLQPKKRKRANKKDAKDKAAAKDKDKVALLDKLPNNWRPLHHLGEPMLPEHVLNLLTGDMASLHNQVQYLERQLLKSKNPSYPLFVAKVPTGMNFVEKYPADLCFIRFNDIFSIYRMQMLHFSVVRLVALSLSSQIVKEGTPTIAIMDPFYMRESIICNAGDRAIATRQVEDFMLANIKKGAILIPYFPEDMYCTLIVVHPQHSHAVYLDSGRDKKKDYTNIRALLNDALTGFANKAGPLKVERKSRGGLVLTHTTNFPCLRQSKQDNGMDAWYAILQMQEYIKYADDMLLPESLRERSGEFFYGYGLPPNDEIELRLEMSRDERPFNTLEGCRPFPLGVQPDPTTGTLLLKLERYVFELPYEEEPSIARGGEEQLDKKLDVKLDMELDVKTSHGRAREEREACARGGVLQAGAMPGQTGRGTGPPGPRPGRPASTPDRPKKDPASPVTWTEYEALRDHLTRELRVTTETFDTEIQGVNLKVDETTTAINTVQTSMTTLQASMNTLTQAIHDIRTMVQQQPQQPLDEDGSVNGDNADAAAQGIGRGRGLPRGVNRGYVEIGARHVPPKPQDDGLGKPKFSIPRFEGTTDVEEYLTWELKIERLWRLHDYTEDRKIKLASSEFDGYALRWWDGLVRAREEDGELPIITWHTMKAAMRARFVPTNYLCSVFDKLTQLKQGVMTVDAYYMEMEMLMQRARVRAGRYTPRPPPSTAPSTRPTDVPSSSSKPVSNVSNTKRPVPAASGTGSSMSTTRNGDMVCHTCGGKGHFKKDCPNRKVMIINEDNEYETGDDRVLNVQPSASTQRCNLFQTKALVGPDKACKVIIDGGSCRNLASKELCAKLKLKYLPHPHPYYIQWLSNNGEMKGEVLVSNDMTPISLGVSNVLQEFSDVFLEEVPAGLPPLRGIEHQIDLIPGASLPNRAPYRTNPEETKEIQKQVQALLDKGYIRISLSPCDVPVILVPTKDGTWRMCVDCRAINNITIRYRHPIPRLEDMLDELSGAVVFSKIDLRSGYHQIRMKEGDEWKTAFKTKFGLYEWLVMPFGLTNAPSTFMRLMNHVLRDFIGKFVVVYFDDILIYSRNESDHTIHIRHVLQVLRDNQLYGNLEKCTFCKDKVIFLGYVVSKHGVEVDESKIEAIQNWPTPMNVSQVRSFHGLAGFYRRFVPNFSTIAAPLNDLTKKGVVFEWGAAQDHAFDELKRLLTSAPLLALPDFNKQFEIECDASGIGIGGVLMQEGRPIAYFSEKLSGAKLNYPIYDKELYALIRVLEVWQHYLWPKEFIIHSDHEALKYLKAQSTLHKRLAKWVEFIESFPCIIKHKKGKYNIVADALSRKNMLLTQLDESHAGGLMGHFGREKTLLMLADHFYWPKMRRDVDRYVKRCITCNKSKSKLKPHGLYTPLPAPTTPWEDISMDFVLGLPRTKRGHDSIFVVVDRFSKMSHFIACHKSDDASHIANLFFREIVRLHGVPKTIVFDRDVKFMSYFWKTLWRKLGTKLLFSTTCHPQTDGQTEVVNRTLSQLLRSMIKKNLKEWEECLPHVEFAYNRAVHSTTELCPFEVVYGFKPITPLDLLPLPVHERVNMEASKRADFVKKIHVKTKELIEKKGKSNAARKNKKRKEMLFKPGDLVWVHFRKDRFPKLRKSKLLPRGAGPYKVLAKINDNAYSIDLPDDEFGVSNSFNVADLTPYDGEDLGAYEEEPSIARGGEEQLDKLDMELDVKTSHGRAREEREACARGGVLQVGARPGQTGRGTGPPVPGPVDRPPRRIAPVRTGFCACANRATIQGALTLRPVRTRSQTRSRPAGPVPAVGRPVRSPTVSTRSILVGYFRTFST</sequence>
<keyword evidence="1" id="KW-0645">Protease</keyword>
<dbReference type="InterPro" id="IPR043502">
    <property type="entry name" value="DNA/RNA_pol_sf"/>
</dbReference>
<evidence type="ECO:0000256" key="3">
    <source>
        <dbReference type="ARBA" id="ARBA00022695"/>
    </source>
</evidence>
<evidence type="ECO:0000256" key="8">
    <source>
        <dbReference type="PROSITE-ProRule" id="PRU00047"/>
    </source>
</evidence>
<comment type="caution">
    <text evidence="13">The sequence shown here is derived from an EMBL/GenBank/DDBJ whole genome shotgun (WGS) entry which is preliminary data.</text>
</comment>
<dbReference type="InterPro" id="IPR056924">
    <property type="entry name" value="SH3_Tf2-1"/>
</dbReference>
<dbReference type="EMBL" id="JAUUTY010000004">
    <property type="protein sequence ID" value="KAK1648845.1"/>
    <property type="molecule type" value="Genomic_DNA"/>
</dbReference>
<keyword evidence="4" id="KW-0540">Nuclease</keyword>
<feature type="compositionally biased region" description="Low complexity" evidence="9">
    <location>
        <begin position="2575"/>
        <end position="2588"/>
    </location>
</feature>
<dbReference type="InterPro" id="IPR036397">
    <property type="entry name" value="RNaseH_sf"/>
</dbReference>
<evidence type="ECO:0000313" key="13">
    <source>
        <dbReference type="EMBL" id="KAK1648845.1"/>
    </source>
</evidence>
<keyword evidence="2" id="KW-0808">Transferase</keyword>
<dbReference type="Gene3D" id="3.10.20.370">
    <property type="match status" value="1"/>
</dbReference>
<dbReference type="GO" id="GO:0015074">
    <property type="term" value="P:DNA integration"/>
    <property type="evidence" value="ECO:0007669"/>
    <property type="project" value="InterPro"/>
</dbReference>
<dbReference type="GO" id="GO:0004519">
    <property type="term" value="F:endonuclease activity"/>
    <property type="evidence" value="ECO:0007669"/>
    <property type="project" value="UniProtKB-KW"/>
</dbReference>
<dbReference type="Pfam" id="PF24626">
    <property type="entry name" value="SH3_Tf2-1"/>
    <property type="match status" value="1"/>
</dbReference>
<evidence type="ECO:0000259" key="11">
    <source>
        <dbReference type="PROSITE" id="PS50878"/>
    </source>
</evidence>
<dbReference type="Gene3D" id="3.10.10.10">
    <property type="entry name" value="HIV Type 1 Reverse Transcriptase, subunit A, domain 1"/>
    <property type="match status" value="1"/>
</dbReference>
<dbReference type="CDD" id="cd09274">
    <property type="entry name" value="RNase_HI_RT_Ty3"/>
    <property type="match status" value="1"/>
</dbReference>
<dbReference type="GO" id="GO:0008233">
    <property type="term" value="F:peptidase activity"/>
    <property type="evidence" value="ECO:0007669"/>
    <property type="project" value="UniProtKB-KW"/>
</dbReference>
<feature type="region of interest" description="Disordered" evidence="9">
    <location>
        <begin position="2567"/>
        <end position="2588"/>
    </location>
</feature>
<dbReference type="Pfam" id="PF17917">
    <property type="entry name" value="RT_RNaseH"/>
    <property type="match status" value="1"/>
</dbReference>
<dbReference type="PROSITE" id="PS50158">
    <property type="entry name" value="ZF_CCHC"/>
    <property type="match status" value="1"/>
</dbReference>
<protein>
    <recommendedName>
        <fullName evidence="15">Reverse transcriptase</fullName>
    </recommendedName>
</protein>
<feature type="compositionally biased region" description="Low complexity" evidence="9">
    <location>
        <begin position="1495"/>
        <end position="1516"/>
    </location>
</feature>
<dbReference type="InterPro" id="IPR058352">
    <property type="entry name" value="DUF8039"/>
</dbReference>
<dbReference type="PROSITE" id="PS50878">
    <property type="entry name" value="RT_POL"/>
    <property type="match status" value="1"/>
</dbReference>
<accession>A0AAD8WAX9</accession>
<dbReference type="PROSITE" id="PS50994">
    <property type="entry name" value="INTEGRASE"/>
    <property type="match status" value="1"/>
</dbReference>
<feature type="region of interest" description="Disordered" evidence="9">
    <location>
        <begin position="1484"/>
        <end position="1534"/>
    </location>
</feature>
<evidence type="ECO:0000313" key="14">
    <source>
        <dbReference type="Proteomes" id="UP001231189"/>
    </source>
</evidence>
<dbReference type="InterPro" id="IPR036875">
    <property type="entry name" value="Znf_CCHC_sf"/>
</dbReference>
<feature type="domain" description="Reverse transcriptase" evidence="11">
    <location>
        <begin position="1723"/>
        <end position="1902"/>
    </location>
</feature>
<dbReference type="SUPFAM" id="SSF57756">
    <property type="entry name" value="Retrovirus zinc finger-like domains"/>
    <property type="match status" value="1"/>
</dbReference>
<evidence type="ECO:0000256" key="2">
    <source>
        <dbReference type="ARBA" id="ARBA00022679"/>
    </source>
</evidence>
<dbReference type="Gene3D" id="3.30.70.270">
    <property type="match status" value="2"/>
</dbReference>
<evidence type="ECO:0000256" key="5">
    <source>
        <dbReference type="ARBA" id="ARBA00022759"/>
    </source>
</evidence>
<dbReference type="SMART" id="SM00343">
    <property type="entry name" value="ZnF_C2HC"/>
    <property type="match status" value="1"/>
</dbReference>
<dbReference type="FunFam" id="3.30.420.10:FF:000032">
    <property type="entry name" value="Retrovirus-related Pol polyprotein from transposon 297-like Protein"/>
    <property type="match status" value="1"/>
</dbReference>
<feature type="compositionally biased region" description="Basic and acidic residues" evidence="9">
    <location>
        <begin position="795"/>
        <end position="804"/>
    </location>
</feature>
<evidence type="ECO:0000259" key="12">
    <source>
        <dbReference type="PROSITE" id="PS50994"/>
    </source>
</evidence>
<feature type="compositionally biased region" description="Basic and acidic residues" evidence="9">
    <location>
        <begin position="8"/>
        <end position="19"/>
    </location>
</feature>
<keyword evidence="14" id="KW-1185">Reference proteome</keyword>
<dbReference type="GO" id="GO:0003676">
    <property type="term" value="F:nucleic acid binding"/>
    <property type="evidence" value="ECO:0007669"/>
    <property type="project" value="InterPro"/>
</dbReference>
<evidence type="ECO:0000256" key="1">
    <source>
        <dbReference type="ARBA" id="ARBA00022670"/>
    </source>
</evidence>
<dbReference type="PANTHER" id="PTHR35046:SF9">
    <property type="entry name" value="RNA-DIRECTED DNA POLYMERASE"/>
    <property type="match status" value="1"/>
</dbReference>
<dbReference type="Pfam" id="PF17921">
    <property type="entry name" value="Integrase_H2C2"/>
    <property type="match status" value="1"/>
</dbReference>
<feature type="region of interest" description="Disordered" evidence="9">
    <location>
        <begin position="2515"/>
        <end position="2537"/>
    </location>
</feature>
<keyword evidence="8" id="KW-0863">Zinc-finger</keyword>
<feature type="compositionally biased region" description="Basic and acidic residues" evidence="9">
    <location>
        <begin position="415"/>
        <end position="424"/>
    </location>
</feature>
<evidence type="ECO:0000256" key="4">
    <source>
        <dbReference type="ARBA" id="ARBA00022722"/>
    </source>
</evidence>
<dbReference type="InterPro" id="IPR041373">
    <property type="entry name" value="RT_RNaseH"/>
</dbReference>
<dbReference type="GO" id="GO:0008270">
    <property type="term" value="F:zinc ion binding"/>
    <property type="evidence" value="ECO:0007669"/>
    <property type="project" value="UniProtKB-KW"/>
</dbReference>
<dbReference type="GO" id="GO:0006508">
    <property type="term" value="P:proteolysis"/>
    <property type="evidence" value="ECO:0007669"/>
    <property type="project" value="UniProtKB-KW"/>
</dbReference>
<dbReference type="Pfam" id="PF00098">
    <property type="entry name" value="zf-CCHC"/>
    <property type="match status" value="1"/>
</dbReference>
<evidence type="ECO:0000256" key="9">
    <source>
        <dbReference type="SAM" id="MobiDB-lite"/>
    </source>
</evidence>
<feature type="compositionally biased region" description="Acidic residues" evidence="9">
    <location>
        <begin position="29"/>
        <end position="39"/>
    </location>
</feature>
<keyword evidence="5" id="KW-0255">Endonuclease</keyword>
<dbReference type="Gene3D" id="3.30.420.10">
    <property type="entry name" value="Ribonuclease H-like superfamily/Ribonuclease H"/>
    <property type="match status" value="1"/>
</dbReference>
<keyword evidence="3" id="KW-0548">Nucleotidyltransferase</keyword>
<feature type="compositionally biased region" description="Low complexity" evidence="9">
    <location>
        <begin position="657"/>
        <end position="700"/>
    </location>
</feature>
<dbReference type="Pfam" id="PF26133">
    <property type="entry name" value="DUF8039"/>
    <property type="match status" value="1"/>
</dbReference>
<dbReference type="Pfam" id="PF00078">
    <property type="entry name" value="RVT_1"/>
    <property type="match status" value="1"/>
</dbReference>
<dbReference type="InterPro" id="IPR043128">
    <property type="entry name" value="Rev_trsase/Diguanyl_cyclase"/>
</dbReference>
<feature type="region of interest" description="Disordered" evidence="9">
    <location>
        <begin position="399"/>
        <end position="424"/>
    </location>
</feature>
<dbReference type="Pfam" id="PF03732">
    <property type="entry name" value="Retrotrans_gag"/>
    <property type="match status" value="1"/>
</dbReference>
<dbReference type="CDD" id="cd01647">
    <property type="entry name" value="RT_LTR"/>
    <property type="match status" value="1"/>
</dbReference>
<feature type="region of interest" description="Disordered" evidence="9">
    <location>
        <begin position="656"/>
        <end position="713"/>
    </location>
</feature>
<dbReference type="GO" id="GO:0003964">
    <property type="term" value="F:RNA-directed DNA polymerase activity"/>
    <property type="evidence" value="ECO:0007669"/>
    <property type="project" value="UniProtKB-KW"/>
</dbReference>
<dbReference type="InterPro" id="IPR001878">
    <property type="entry name" value="Znf_CCHC"/>
</dbReference>
<dbReference type="Gene3D" id="1.10.340.70">
    <property type="match status" value="1"/>
</dbReference>
<dbReference type="SUPFAM" id="SSF56672">
    <property type="entry name" value="DNA/RNA polymerases"/>
    <property type="match status" value="1"/>
</dbReference>
<name>A0AAD8WAX9_LOLMU</name>
<keyword evidence="8" id="KW-0862">Zinc</keyword>
<evidence type="ECO:0000259" key="10">
    <source>
        <dbReference type="PROSITE" id="PS50158"/>
    </source>
</evidence>
<dbReference type="InterPro" id="IPR000477">
    <property type="entry name" value="RT_dom"/>
</dbReference>